<gene>
    <name evidence="2" type="ORF">DRW48_08660</name>
</gene>
<dbReference type="InterPro" id="IPR010982">
    <property type="entry name" value="Lambda_DNA-bd_dom_sf"/>
</dbReference>
<name>A0A344PK45_9RHOB</name>
<accession>A0A344PK45</accession>
<dbReference type="OrthoDB" id="9797478at2"/>
<dbReference type="Pfam" id="PF13744">
    <property type="entry name" value="HTH_37"/>
    <property type="match status" value="1"/>
</dbReference>
<dbReference type="InterPro" id="IPR039554">
    <property type="entry name" value="HigA2-like_HTH"/>
</dbReference>
<dbReference type="GO" id="GO:0003677">
    <property type="term" value="F:DNA binding"/>
    <property type="evidence" value="ECO:0007669"/>
    <property type="project" value="UniProtKB-KW"/>
</dbReference>
<protein>
    <submittedName>
        <fullName evidence="2">DNA-binding protein</fullName>
    </submittedName>
</protein>
<dbReference type="InterPro" id="IPR001387">
    <property type="entry name" value="Cro/C1-type_HTH"/>
</dbReference>
<dbReference type="CDD" id="cd00093">
    <property type="entry name" value="HTH_XRE"/>
    <property type="match status" value="1"/>
</dbReference>
<reference evidence="3" key="1">
    <citation type="submission" date="2018-07" db="EMBL/GenBank/DDBJ databases">
        <title>Genome sequencing of Paracoccus sp. SC2-6.</title>
        <authorList>
            <person name="Heo J."/>
            <person name="Kim S.-J."/>
            <person name="Kwon S.-W."/>
        </authorList>
    </citation>
    <scope>NUCLEOTIDE SEQUENCE [LARGE SCALE GENOMIC DNA]</scope>
    <source>
        <strain evidence="3">SC2-6</strain>
    </source>
</reference>
<dbReference type="KEGG" id="pars:DRW48_08660"/>
<evidence type="ECO:0000313" key="2">
    <source>
        <dbReference type="EMBL" id="AXC49750.1"/>
    </source>
</evidence>
<dbReference type="RefSeq" id="WP_114076054.1">
    <property type="nucleotide sequence ID" value="NZ_CP030918.1"/>
</dbReference>
<sequence>MGRSTDHIDALLPHDQQAVIDARQQDMTQEVEGLRELRQIAGKAQADIASALNITQPSVSKIEKQSDMHLSTLRNYVEAVGGELELTVKLPKRPVLRIHHLGDLVPVRAASVRKKSDDPTPRRRHG</sequence>
<organism evidence="2 3">
    <name type="scientific">Paracoccus suum</name>
    <dbReference type="NCBI Taxonomy" id="2259340"/>
    <lineage>
        <taxon>Bacteria</taxon>
        <taxon>Pseudomonadati</taxon>
        <taxon>Pseudomonadota</taxon>
        <taxon>Alphaproteobacteria</taxon>
        <taxon>Rhodobacterales</taxon>
        <taxon>Paracoccaceae</taxon>
        <taxon>Paracoccus</taxon>
    </lineage>
</organism>
<dbReference type="Proteomes" id="UP000252023">
    <property type="component" value="Chromosome"/>
</dbReference>
<dbReference type="AlphaFoldDB" id="A0A344PK45"/>
<proteinExistence type="predicted"/>
<dbReference type="SUPFAM" id="SSF47413">
    <property type="entry name" value="lambda repressor-like DNA-binding domains"/>
    <property type="match status" value="1"/>
</dbReference>
<dbReference type="Gene3D" id="1.10.260.40">
    <property type="entry name" value="lambda repressor-like DNA-binding domains"/>
    <property type="match status" value="1"/>
</dbReference>
<keyword evidence="2" id="KW-0238">DNA-binding</keyword>
<keyword evidence="3" id="KW-1185">Reference proteome</keyword>
<evidence type="ECO:0000313" key="3">
    <source>
        <dbReference type="Proteomes" id="UP000252023"/>
    </source>
</evidence>
<dbReference type="EMBL" id="CP030918">
    <property type="protein sequence ID" value="AXC49750.1"/>
    <property type="molecule type" value="Genomic_DNA"/>
</dbReference>
<feature type="domain" description="HTH cro/C1-type" evidence="1">
    <location>
        <begin position="34"/>
        <end position="64"/>
    </location>
</feature>
<evidence type="ECO:0000259" key="1">
    <source>
        <dbReference type="PROSITE" id="PS50943"/>
    </source>
</evidence>
<dbReference type="PROSITE" id="PS50943">
    <property type="entry name" value="HTH_CROC1"/>
    <property type="match status" value="1"/>
</dbReference>